<dbReference type="STRING" id="665118.SAMN02983003_3350"/>
<evidence type="ECO:0000256" key="5">
    <source>
        <dbReference type="ARBA" id="ARBA00022989"/>
    </source>
</evidence>
<name>A0A1K2I1P0_9HYPH</name>
<keyword evidence="10" id="KW-1185">Reference proteome</keyword>
<accession>A0A1K2I1P0</accession>
<keyword evidence="6 7" id="KW-0472">Membrane</keyword>
<keyword evidence="2 7" id="KW-0813">Transport</keyword>
<dbReference type="SUPFAM" id="SSF161098">
    <property type="entry name" value="MetI-like"/>
    <property type="match status" value="1"/>
</dbReference>
<feature type="transmembrane region" description="Helical" evidence="7">
    <location>
        <begin position="193"/>
        <end position="213"/>
    </location>
</feature>
<feature type="transmembrane region" description="Helical" evidence="7">
    <location>
        <begin position="122"/>
        <end position="155"/>
    </location>
</feature>
<feature type="domain" description="ABC transmembrane type-1" evidence="8">
    <location>
        <begin position="80"/>
        <end position="269"/>
    </location>
</feature>
<dbReference type="Gene3D" id="1.10.3720.10">
    <property type="entry name" value="MetI-like"/>
    <property type="match status" value="1"/>
</dbReference>
<dbReference type="InterPro" id="IPR050366">
    <property type="entry name" value="BP-dependent_transpt_permease"/>
</dbReference>
<gene>
    <name evidence="9" type="ORF">SAMN02983003_3350</name>
</gene>
<evidence type="ECO:0000256" key="1">
    <source>
        <dbReference type="ARBA" id="ARBA00004651"/>
    </source>
</evidence>
<dbReference type="CDD" id="cd06261">
    <property type="entry name" value="TM_PBP2"/>
    <property type="match status" value="1"/>
</dbReference>
<feature type="transmembrane region" description="Helical" evidence="7">
    <location>
        <begin position="72"/>
        <end position="101"/>
    </location>
</feature>
<keyword evidence="3" id="KW-1003">Cell membrane</keyword>
<evidence type="ECO:0000256" key="2">
    <source>
        <dbReference type="ARBA" id="ARBA00022448"/>
    </source>
</evidence>
<dbReference type="Proteomes" id="UP000183447">
    <property type="component" value="Unassembled WGS sequence"/>
</dbReference>
<evidence type="ECO:0000256" key="3">
    <source>
        <dbReference type="ARBA" id="ARBA00022475"/>
    </source>
</evidence>
<dbReference type="InterPro" id="IPR035906">
    <property type="entry name" value="MetI-like_sf"/>
</dbReference>
<feature type="transmembrane region" description="Helical" evidence="7">
    <location>
        <begin position="161"/>
        <end position="181"/>
    </location>
</feature>
<dbReference type="PROSITE" id="PS50928">
    <property type="entry name" value="ABC_TM1"/>
    <property type="match status" value="1"/>
</dbReference>
<organism evidence="9 10">
    <name type="scientific">Devosia enhydra</name>
    <dbReference type="NCBI Taxonomy" id="665118"/>
    <lineage>
        <taxon>Bacteria</taxon>
        <taxon>Pseudomonadati</taxon>
        <taxon>Pseudomonadota</taxon>
        <taxon>Alphaproteobacteria</taxon>
        <taxon>Hyphomicrobiales</taxon>
        <taxon>Devosiaceae</taxon>
        <taxon>Devosia</taxon>
    </lineage>
</organism>
<evidence type="ECO:0000313" key="9">
    <source>
        <dbReference type="EMBL" id="SFZ86175.1"/>
    </source>
</evidence>
<evidence type="ECO:0000256" key="6">
    <source>
        <dbReference type="ARBA" id="ARBA00023136"/>
    </source>
</evidence>
<sequence>MRSGTRATRQISRLFRHPSIVLGLVVAGLFLCLGLTSLVWTPYPIDRVDIARQLGEPSLRNWLGTDHLGRDLLSLLMAGTLTSFVVATIAVAIGAMIGVPLGLIAAARGGWAEWLVLRLSDFLFAFPALITAILITAIAGPGAINAMLAIGIFNIPVFARVARGGAMALIGLDYIGAARLAGLGPFGIAWRHLLPNIAGLIIVQGTIQLALAIVAEAGLSYVGLGTQAPGTSLGLLLREAQTFVLFKPHLALIPGLALVLIVVALNLAGDGLRDLLDPRLARAERVA</sequence>
<evidence type="ECO:0000313" key="10">
    <source>
        <dbReference type="Proteomes" id="UP000183447"/>
    </source>
</evidence>
<evidence type="ECO:0000256" key="4">
    <source>
        <dbReference type="ARBA" id="ARBA00022692"/>
    </source>
</evidence>
<feature type="transmembrane region" description="Helical" evidence="7">
    <location>
        <begin position="249"/>
        <end position="269"/>
    </location>
</feature>
<dbReference type="PANTHER" id="PTHR43386:SF25">
    <property type="entry name" value="PEPTIDE ABC TRANSPORTER PERMEASE PROTEIN"/>
    <property type="match status" value="1"/>
</dbReference>
<feature type="transmembrane region" description="Helical" evidence="7">
    <location>
        <begin position="20"/>
        <end position="40"/>
    </location>
</feature>
<comment type="subcellular location">
    <subcellularLocation>
        <location evidence="1 7">Cell membrane</location>
        <topology evidence="1 7">Multi-pass membrane protein</topology>
    </subcellularLocation>
</comment>
<dbReference type="GO" id="GO:0005886">
    <property type="term" value="C:plasma membrane"/>
    <property type="evidence" value="ECO:0007669"/>
    <property type="project" value="UniProtKB-SubCell"/>
</dbReference>
<comment type="similarity">
    <text evidence="7">Belongs to the binding-protein-dependent transport system permease family.</text>
</comment>
<keyword evidence="4 7" id="KW-0812">Transmembrane</keyword>
<dbReference type="RefSeq" id="WP_210185494.1">
    <property type="nucleotide sequence ID" value="NZ_FPKU01000003.1"/>
</dbReference>
<dbReference type="GO" id="GO:0055085">
    <property type="term" value="P:transmembrane transport"/>
    <property type="evidence" value="ECO:0007669"/>
    <property type="project" value="InterPro"/>
</dbReference>
<protein>
    <submittedName>
        <fullName evidence="9">Peptide/nickel transport system permease protein</fullName>
    </submittedName>
</protein>
<evidence type="ECO:0000259" key="8">
    <source>
        <dbReference type="PROSITE" id="PS50928"/>
    </source>
</evidence>
<reference evidence="9 10" key="1">
    <citation type="submission" date="2016-11" db="EMBL/GenBank/DDBJ databases">
        <authorList>
            <person name="Jaros S."/>
            <person name="Januszkiewicz K."/>
            <person name="Wedrychowicz H."/>
        </authorList>
    </citation>
    <scope>NUCLEOTIDE SEQUENCE [LARGE SCALE GENOMIC DNA]</scope>
    <source>
        <strain evidence="9 10">ATCC 23634</strain>
    </source>
</reference>
<dbReference type="EMBL" id="FPKU01000003">
    <property type="protein sequence ID" value="SFZ86175.1"/>
    <property type="molecule type" value="Genomic_DNA"/>
</dbReference>
<dbReference type="PANTHER" id="PTHR43386">
    <property type="entry name" value="OLIGOPEPTIDE TRANSPORT SYSTEM PERMEASE PROTEIN APPC"/>
    <property type="match status" value="1"/>
</dbReference>
<proteinExistence type="inferred from homology"/>
<dbReference type="AlphaFoldDB" id="A0A1K2I1P0"/>
<evidence type="ECO:0000256" key="7">
    <source>
        <dbReference type="RuleBase" id="RU363032"/>
    </source>
</evidence>
<keyword evidence="5 7" id="KW-1133">Transmembrane helix</keyword>
<dbReference type="InterPro" id="IPR000515">
    <property type="entry name" value="MetI-like"/>
</dbReference>
<dbReference type="Pfam" id="PF00528">
    <property type="entry name" value="BPD_transp_1"/>
    <property type="match status" value="1"/>
</dbReference>